<evidence type="ECO:0000313" key="1">
    <source>
        <dbReference type="EMBL" id="PSR34850.1"/>
    </source>
</evidence>
<gene>
    <name evidence="1" type="ORF">C7B46_03460</name>
</gene>
<accession>A0A2T2XK34</accession>
<proteinExistence type="predicted"/>
<comment type="caution">
    <text evidence="1">The sequence shown here is derived from an EMBL/GenBank/DDBJ whole genome shotgun (WGS) entry which is preliminary data.</text>
</comment>
<dbReference type="AlphaFoldDB" id="A0A2T2XK34"/>
<evidence type="ECO:0008006" key="3">
    <source>
        <dbReference type="Google" id="ProtNLM"/>
    </source>
</evidence>
<protein>
    <recommendedName>
        <fullName evidence="3">Transposase putative helix-turn-helix domain-containing protein</fullName>
    </recommendedName>
</protein>
<dbReference type="Proteomes" id="UP000242972">
    <property type="component" value="Unassembled WGS sequence"/>
</dbReference>
<organism evidence="1 2">
    <name type="scientific">Sulfobacillus benefaciens</name>
    <dbReference type="NCBI Taxonomy" id="453960"/>
    <lineage>
        <taxon>Bacteria</taxon>
        <taxon>Bacillati</taxon>
        <taxon>Bacillota</taxon>
        <taxon>Clostridia</taxon>
        <taxon>Eubacteriales</taxon>
        <taxon>Clostridiales Family XVII. Incertae Sedis</taxon>
        <taxon>Sulfobacillus</taxon>
    </lineage>
</organism>
<name>A0A2T2XK34_9FIRM</name>
<reference evidence="1 2" key="1">
    <citation type="journal article" date="2014" name="BMC Genomics">
        <title>Comparison of environmental and isolate Sulfobacillus genomes reveals diverse carbon, sulfur, nitrogen, and hydrogen metabolisms.</title>
        <authorList>
            <person name="Justice N.B."/>
            <person name="Norman A."/>
            <person name="Brown C.T."/>
            <person name="Singh A."/>
            <person name="Thomas B.C."/>
            <person name="Banfield J.F."/>
        </authorList>
    </citation>
    <scope>NUCLEOTIDE SEQUENCE [LARGE SCALE GENOMIC DNA]</scope>
    <source>
        <strain evidence="1">AMDSBA4</strain>
    </source>
</reference>
<dbReference type="EMBL" id="PXYW01000006">
    <property type="protein sequence ID" value="PSR34850.1"/>
    <property type="molecule type" value="Genomic_DNA"/>
</dbReference>
<sequence length="51" mass="6157">MKPTKEQERKPFETLTLCWRLYNAALEQRAMGYRERGHLPSCTAKRTYCRH</sequence>
<evidence type="ECO:0000313" key="2">
    <source>
        <dbReference type="Proteomes" id="UP000242972"/>
    </source>
</evidence>